<keyword evidence="4" id="KW-0456">Lyase</keyword>
<keyword evidence="5" id="KW-0119">Carbohydrate metabolism</keyword>
<dbReference type="Pfam" id="PF01081">
    <property type="entry name" value="Aldolase"/>
    <property type="match status" value="1"/>
</dbReference>
<dbReference type="PANTHER" id="PTHR30246:SF1">
    <property type="entry name" value="2-DEHYDRO-3-DEOXY-6-PHOSPHOGALACTONATE ALDOLASE-RELATED"/>
    <property type="match status" value="1"/>
</dbReference>
<accession>A0A1V4ID08</accession>
<dbReference type="SUPFAM" id="SSF51569">
    <property type="entry name" value="Aldolase"/>
    <property type="match status" value="1"/>
</dbReference>
<dbReference type="InterPro" id="IPR000887">
    <property type="entry name" value="Aldlse_KDPG_KHG"/>
</dbReference>
<evidence type="ECO:0000313" key="6">
    <source>
        <dbReference type="EMBL" id="OPJ57770.1"/>
    </source>
</evidence>
<comment type="similarity">
    <text evidence="2">Belongs to the KHG/KDPG aldolase family.</text>
</comment>
<evidence type="ECO:0000256" key="2">
    <source>
        <dbReference type="ARBA" id="ARBA00006906"/>
    </source>
</evidence>
<evidence type="ECO:0000313" key="7">
    <source>
        <dbReference type="Proteomes" id="UP000190080"/>
    </source>
</evidence>
<comment type="pathway">
    <text evidence="1">Carbohydrate acid metabolism.</text>
</comment>
<dbReference type="NCBIfam" id="TIGR01182">
    <property type="entry name" value="eda"/>
    <property type="match status" value="1"/>
</dbReference>
<gene>
    <name evidence="6" type="primary">kdgA_2</name>
    <name evidence="6" type="ORF">CLORY_39460</name>
</gene>
<dbReference type="Proteomes" id="UP000190080">
    <property type="component" value="Unassembled WGS sequence"/>
</dbReference>
<evidence type="ECO:0000256" key="5">
    <source>
        <dbReference type="ARBA" id="ARBA00023277"/>
    </source>
</evidence>
<comment type="caution">
    <text evidence="6">The sequence shown here is derived from an EMBL/GenBank/DDBJ whole genome shotgun (WGS) entry which is preliminary data.</text>
</comment>
<dbReference type="EMBL" id="MZGV01000073">
    <property type="protein sequence ID" value="OPJ57770.1"/>
    <property type="molecule type" value="Genomic_DNA"/>
</dbReference>
<dbReference type="STRING" id="1450648.CLORY_39460"/>
<sequence>MKKIEVLRRIMDYGILAVITAGSKNDANKMIAAVRKGGIKVIEVAMTVPNAIDIIKEFNKDNKDDIVIGAGTVLDPETAKECISAGAHFIVTPMMDSGIIKLCNRNKVAIIPKALGVSDIIAALEAGADIVKIFPEEELGADVIASVKKVLPQADIIPMGGVTADNVSEWIKAGASAIGVGSELTKGSTKINYTNVEKTAARFVEELEKARA</sequence>
<dbReference type="OrthoDB" id="9802667at2"/>
<dbReference type="RefSeq" id="WP_079427718.1">
    <property type="nucleotide sequence ID" value="NZ_MZGV01000073.1"/>
</dbReference>
<evidence type="ECO:0000256" key="1">
    <source>
        <dbReference type="ARBA" id="ARBA00004761"/>
    </source>
</evidence>
<comment type="subunit">
    <text evidence="3">Homotrimer.</text>
</comment>
<dbReference type="Gene3D" id="3.20.20.70">
    <property type="entry name" value="Aldolase class I"/>
    <property type="match status" value="1"/>
</dbReference>
<proteinExistence type="inferred from homology"/>
<dbReference type="GO" id="GO:0016829">
    <property type="term" value="F:lyase activity"/>
    <property type="evidence" value="ECO:0007669"/>
    <property type="project" value="UniProtKB-KW"/>
</dbReference>
<name>A0A1V4ID08_9CLOT</name>
<dbReference type="InterPro" id="IPR013785">
    <property type="entry name" value="Aldolase_TIM"/>
</dbReference>
<evidence type="ECO:0000256" key="4">
    <source>
        <dbReference type="ARBA" id="ARBA00023239"/>
    </source>
</evidence>
<dbReference type="PANTHER" id="PTHR30246">
    <property type="entry name" value="2-KETO-3-DEOXY-6-PHOSPHOGLUCONATE ALDOLASE"/>
    <property type="match status" value="1"/>
</dbReference>
<organism evidence="6 7">
    <name type="scientific">Clostridium oryzae</name>
    <dbReference type="NCBI Taxonomy" id="1450648"/>
    <lineage>
        <taxon>Bacteria</taxon>
        <taxon>Bacillati</taxon>
        <taxon>Bacillota</taxon>
        <taxon>Clostridia</taxon>
        <taxon>Eubacteriales</taxon>
        <taxon>Clostridiaceae</taxon>
        <taxon>Clostridium</taxon>
    </lineage>
</organism>
<reference evidence="6 7" key="1">
    <citation type="submission" date="2017-03" db="EMBL/GenBank/DDBJ databases">
        <title>Genome sequence of Clostridium oryzae DSM 28571.</title>
        <authorList>
            <person name="Poehlein A."/>
            <person name="Daniel R."/>
        </authorList>
    </citation>
    <scope>NUCLEOTIDE SEQUENCE [LARGE SCALE GENOMIC DNA]</scope>
    <source>
        <strain evidence="6 7">DSM 28571</strain>
    </source>
</reference>
<dbReference type="CDD" id="cd00452">
    <property type="entry name" value="KDPG_aldolase"/>
    <property type="match status" value="1"/>
</dbReference>
<protein>
    <submittedName>
        <fullName evidence="6">KHG/KDPG aldolase</fullName>
    </submittedName>
</protein>
<dbReference type="AlphaFoldDB" id="A0A1V4ID08"/>
<keyword evidence="7" id="KW-1185">Reference proteome</keyword>
<evidence type="ECO:0000256" key="3">
    <source>
        <dbReference type="ARBA" id="ARBA00011233"/>
    </source>
</evidence>